<dbReference type="RefSeq" id="WP_085786584.1">
    <property type="nucleotide sequence ID" value="NZ_CP019937.1"/>
</dbReference>
<evidence type="ECO:0000259" key="1">
    <source>
        <dbReference type="Pfam" id="PF00535"/>
    </source>
</evidence>
<dbReference type="InterPro" id="IPR001173">
    <property type="entry name" value="Glyco_trans_2-like"/>
</dbReference>
<dbReference type="Proteomes" id="UP000242447">
    <property type="component" value="Chromosome"/>
</dbReference>
<dbReference type="EMBL" id="CP019937">
    <property type="protein sequence ID" value="ARO15152.1"/>
    <property type="molecule type" value="Genomic_DNA"/>
</dbReference>
<organism evidence="2 3">
    <name type="scientific">Ketogulonicigenium robustum</name>
    <dbReference type="NCBI Taxonomy" id="92947"/>
    <lineage>
        <taxon>Bacteria</taxon>
        <taxon>Pseudomonadati</taxon>
        <taxon>Pseudomonadota</taxon>
        <taxon>Alphaproteobacteria</taxon>
        <taxon>Rhodobacterales</taxon>
        <taxon>Roseobacteraceae</taxon>
        <taxon>Ketogulonicigenium</taxon>
    </lineage>
</organism>
<evidence type="ECO:0000313" key="2">
    <source>
        <dbReference type="EMBL" id="ARO15152.1"/>
    </source>
</evidence>
<keyword evidence="2" id="KW-0808">Transferase</keyword>
<dbReference type="OrthoDB" id="5291101at2"/>
<sequence>MTAPPPLISILIPAYNLGPHILAGLTALGPIPPQAEVLIYDDASGDDTAALAERWASQTPQARVLRGAVNGGVSHARNQLLTAARGGYVWFIDGDDTLAAGALQTVVDVLRAQHPNVLIVDFTRSGPTGENHGKAFYGPERMLSYDKAQLLAGTLRAQSMHLWARIYRRCLNAPHAFPEGKIYEDMAVLPQILASATSFYYLPEALITYRHRPDSLVTQVTPALLVDQFTALARLWDGPATRGWTPPDRVLLEYQIFLDRTLRRVLKHLLRCPVGDDSRAAYAQIMAAYANATTPMARRRAWVELWRGNLNEVRRGARTRRKAARVFS</sequence>
<dbReference type="InterPro" id="IPR050834">
    <property type="entry name" value="Glycosyltransf_2"/>
</dbReference>
<name>A0A1W6P0W5_9RHOB</name>
<dbReference type="Gene3D" id="3.90.550.10">
    <property type="entry name" value="Spore Coat Polysaccharide Biosynthesis Protein SpsA, Chain A"/>
    <property type="match status" value="1"/>
</dbReference>
<dbReference type="STRING" id="92947.BVG79_01808"/>
<dbReference type="PANTHER" id="PTHR43685:SF2">
    <property type="entry name" value="GLYCOSYLTRANSFERASE 2-LIKE DOMAIN-CONTAINING PROTEIN"/>
    <property type="match status" value="1"/>
</dbReference>
<dbReference type="PANTHER" id="PTHR43685">
    <property type="entry name" value="GLYCOSYLTRANSFERASE"/>
    <property type="match status" value="1"/>
</dbReference>
<evidence type="ECO:0000313" key="3">
    <source>
        <dbReference type="Proteomes" id="UP000242447"/>
    </source>
</evidence>
<feature type="domain" description="Glycosyltransferase 2-like" evidence="1">
    <location>
        <begin position="9"/>
        <end position="130"/>
    </location>
</feature>
<dbReference type="InterPro" id="IPR029044">
    <property type="entry name" value="Nucleotide-diphossugar_trans"/>
</dbReference>
<gene>
    <name evidence="2" type="ORF">BVG79_01808</name>
</gene>
<reference evidence="2 3" key="1">
    <citation type="submission" date="2017-02" db="EMBL/GenBank/DDBJ databases">
        <title>Ketogulonicigenium robustum SPU B003 Genome sequencing and assembly.</title>
        <authorList>
            <person name="Li Y."/>
            <person name="Liu L."/>
            <person name="Wang C."/>
            <person name="Zhang M."/>
            <person name="Zhang T."/>
            <person name="Zhang Y."/>
        </authorList>
    </citation>
    <scope>NUCLEOTIDE SEQUENCE [LARGE SCALE GENOMIC DNA]</scope>
    <source>
        <strain evidence="2 3">SPU_B003</strain>
    </source>
</reference>
<dbReference type="GO" id="GO:0016740">
    <property type="term" value="F:transferase activity"/>
    <property type="evidence" value="ECO:0007669"/>
    <property type="project" value="UniProtKB-KW"/>
</dbReference>
<keyword evidence="3" id="KW-1185">Reference proteome</keyword>
<accession>A0A1W6P0W5</accession>
<dbReference type="KEGG" id="kro:BVG79_01808"/>
<dbReference type="Pfam" id="PF00535">
    <property type="entry name" value="Glycos_transf_2"/>
    <property type="match status" value="1"/>
</dbReference>
<dbReference type="CDD" id="cd00761">
    <property type="entry name" value="Glyco_tranf_GTA_type"/>
    <property type="match status" value="1"/>
</dbReference>
<dbReference type="AlphaFoldDB" id="A0A1W6P0W5"/>
<dbReference type="SUPFAM" id="SSF53448">
    <property type="entry name" value="Nucleotide-diphospho-sugar transferases"/>
    <property type="match status" value="1"/>
</dbReference>
<protein>
    <submittedName>
        <fullName evidence="2">Glycosyl transferase family protein</fullName>
    </submittedName>
</protein>
<proteinExistence type="predicted"/>